<feature type="transmembrane region" description="Helical" evidence="8">
    <location>
        <begin position="241"/>
        <end position="268"/>
    </location>
</feature>
<dbReference type="GO" id="GO:0006865">
    <property type="term" value="P:amino acid transport"/>
    <property type="evidence" value="ECO:0007669"/>
    <property type="project" value="UniProtKB-KW"/>
</dbReference>
<dbReference type="InterPro" id="IPR002293">
    <property type="entry name" value="AA/rel_permease1"/>
</dbReference>
<feature type="transmembrane region" description="Helical" evidence="8">
    <location>
        <begin position="332"/>
        <end position="352"/>
    </location>
</feature>
<feature type="transmembrane region" description="Helical" evidence="8">
    <location>
        <begin position="86"/>
        <end position="107"/>
    </location>
</feature>
<evidence type="ECO:0000256" key="2">
    <source>
        <dbReference type="ARBA" id="ARBA00009523"/>
    </source>
</evidence>
<feature type="transmembrane region" description="Helical" evidence="8">
    <location>
        <begin position="6"/>
        <end position="26"/>
    </location>
</feature>
<dbReference type="OrthoDB" id="10054429at2759"/>
<evidence type="ECO:0000256" key="7">
    <source>
        <dbReference type="ARBA" id="ARBA00023136"/>
    </source>
</evidence>
<keyword evidence="4 8" id="KW-0812">Transmembrane</keyword>
<evidence type="ECO:0000256" key="3">
    <source>
        <dbReference type="ARBA" id="ARBA00022448"/>
    </source>
</evidence>
<dbReference type="PIRSF" id="PIRSF006060">
    <property type="entry name" value="AA_transporter"/>
    <property type="match status" value="1"/>
</dbReference>
<keyword evidence="10" id="KW-1185">Reference proteome</keyword>
<evidence type="ECO:0000256" key="5">
    <source>
        <dbReference type="ARBA" id="ARBA00022970"/>
    </source>
</evidence>
<dbReference type="Gene3D" id="1.20.1740.10">
    <property type="entry name" value="Amino acid/polyamine transporter I"/>
    <property type="match status" value="1"/>
</dbReference>
<evidence type="ECO:0000256" key="4">
    <source>
        <dbReference type="ARBA" id="ARBA00022692"/>
    </source>
</evidence>
<dbReference type="GO" id="GO:0022857">
    <property type="term" value="F:transmembrane transporter activity"/>
    <property type="evidence" value="ECO:0007669"/>
    <property type="project" value="InterPro"/>
</dbReference>
<evidence type="ECO:0000256" key="1">
    <source>
        <dbReference type="ARBA" id="ARBA00004141"/>
    </source>
</evidence>
<feature type="transmembrane region" description="Helical" evidence="8">
    <location>
        <begin position="38"/>
        <end position="66"/>
    </location>
</feature>
<reference evidence="9 10" key="1">
    <citation type="submission" date="2016-04" db="EMBL/GenBank/DDBJ databases">
        <title>Evolutionary innovation and constraint leading to complex multicellularity in the Ascomycota.</title>
        <authorList>
            <person name="Cisse O."/>
            <person name="Nguyen A."/>
            <person name="Hewitt D.A."/>
            <person name="Jedd G."/>
            <person name="Stajich J.E."/>
        </authorList>
    </citation>
    <scope>NUCLEOTIDE SEQUENCE [LARGE SCALE GENOMIC DNA]</scope>
    <source>
        <strain evidence="9 10">DAH-3</strain>
    </source>
</reference>
<organism evidence="9 10">
    <name type="scientific">Neolecta irregularis (strain DAH-3)</name>
    <dbReference type="NCBI Taxonomy" id="1198029"/>
    <lineage>
        <taxon>Eukaryota</taxon>
        <taxon>Fungi</taxon>
        <taxon>Dikarya</taxon>
        <taxon>Ascomycota</taxon>
        <taxon>Taphrinomycotina</taxon>
        <taxon>Neolectales</taxon>
        <taxon>Neolectaceae</taxon>
        <taxon>Neolecta</taxon>
    </lineage>
</organism>
<gene>
    <name evidence="9" type="ORF">NEOLI_004412</name>
</gene>
<comment type="caution">
    <text evidence="9">The sequence shown here is derived from an EMBL/GenBank/DDBJ whole genome shotgun (WGS) entry which is preliminary data.</text>
</comment>
<comment type="subcellular location">
    <subcellularLocation>
        <location evidence="1">Membrane</location>
        <topology evidence="1">Multi-pass membrane protein</topology>
    </subcellularLocation>
</comment>
<evidence type="ECO:0000256" key="6">
    <source>
        <dbReference type="ARBA" id="ARBA00022989"/>
    </source>
</evidence>
<protein>
    <submittedName>
        <fullName evidence="9">Thiamine transporter thi9</fullName>
    </submittedName>
</protein>
<dbReference type="AlphaFoldDB" id="A0A1U7LIN2"/>
<feature type="transmembrane region" description="Helical" evidence="8">
    <location>
        <begin position="201"/>
        <end position="221"/>
    </location>
</feature>
<name>A0A1U7LIN2_NEOID</name>
<sequence length="357" mass="38784">MTLITAAVLAEICSALPVAGSTYFWAASVGGLKYGRLFGFLAAWWSTTAWATFVASLAQVVMYFALSELAIFNDESFPHDPNDLKFRMAVWAGAELILAIMIGLNLISPGRYKLIFRGATALIMLDFFLNVIWLPIGVSRTYGFQNAKFVFTKTFNGTGAPPVWNWLLSFFAVGGSLVGFDASGHIAEETHNASLIAARGIWWSAFMSCLLGFPFVMLLLFCTPSLDRLFGLNSPQPMVQFYALALGQHGHIAMNVIIMIAIIFNGAVSTVAASRLVYAIARDGILPFSGYIRQVAPNGQPRNAIYVIWAVGSILLVTVLASPVAFNSLVSAAGMPTFACWALIACNTHFYAEKQRS</sequence>
<comment type="similarity">
    <text evidence="2">Belongs to the amino acid-polyamine-organocation (APC) superfamily.</text>
</comment>
<dbReference type="PANTHER" id="PTHR45649">
    <property type="entry name" value="AMINO-ACID PERMEASE BAT1"/>
    <property type="match status" value="1"/>
</dbReference>
<dbReference type="Proteomes" id="UP000186594">
    <property type="component" value="Unassembled WGS sequence"/>
</dbReference>
<accession>A0A1U7LIN2</accession>
<dbReference type="GO" id="GO:0016020">
    <property type="term" value="C:membrane"/>
    <property type="evidence" value="ECO:0007669"/>
    <property type="project" value="UniProtKB-SubCell"/>
</dbReference>
<keyword evidence="5" id="KW-0029">Amino-acid transport</keyword>
<proteinExistence type="inferred from homology"/>
<dbReference type="EMBL" id="LXFE01003272">
    <property type="protein sequence ID" value="OLL22453.1"/>
    <property type="molecule type" value="Genomic_DNA"/>
</dbReference>
<dbReference type="PANTHER" id="PTHR45649:SF13">
    <property type="entry name" value="THIAMINE TRANSPORTER THI9"/>
    <property type="match status" value="1"/>
</dbReference>
<evidence type="ECO:0000313" key="9">
    <source>
        <dbReference type="EMBL" id="OLL22453.1"/>
    </source>
</evidence>
<keyword evidence="3" id="KW-0813">Transport</keyword>
<dbReference type="STRING" id="1198029.A0A1U7LIN2"/>
<feature type="transmembrane region" description="Helical" evidence="8">
    <location>
        <begin position="163"/>
        <end position="180"/>
    </location>
</feature>
<feature type="transmembrane region" description="Helical" evidence="8">
    <location>
        <begin position="114"/>
        <end position="136"/>
    </location>
</feature>
<feature type="transmembrane region" description="Helical" evidence="8">
    <location>
        <begin position="303"/>
        <end position="326"/>
    </location>
</feature>
<evidence type="ECO:0000313" key="10">
    <source>
        <dbReference type="Proteomes" id="UP000186594"/>
    </source>
</evidence>
<keyword evidence="7 8" id="KW-0472">Membrane</keyword>
<keyword evidence="6 8" id="KW-1133">Transmembrane helix</keyword>
<dbReference type="Pfam" id="PF13520">
    <property type="entry name" value="AA_permease_2"/>
    <property type="match status" value="1"/>
</dbReference>
<dbReference type="OMA" id="SAYWITY"/>
<evidence type="ECO:0000256" key="8">
    <source>
        <dbReference type="SAM" id="Phobius"/>
    </source>
</evidence>